<name>I4DAE9_DESAJ</name>
<dbReference type="KEGG" id="dai:Desaci_3897"/>
<keyword evidence="3 7" id="KW-0812">Transmembrane</keyword>
<feature type="compositionally biased region" description="Low complexity" evidence="6">
    <location>
        <begin position="297"/>
        <end position="324"/>
    </location>
</feature>
<comment type="subcellular location">
    <subcellularLocation>
        <location evidence="1">Cell membrane</location>
        <topology evidence="1">Single-pass membrane protein</topology>
    </subcellularLocation>
</comment>
<feature type="compositionally biased region" description="Polar residues" evidence="6">
    <location>
        <begin position="330"/>
        <end position="339"/>
    </location>
</feature>
<evidence type="ECO:0000256" key="2">
    <source>
        <dbReference type="ARBA" id="ARBA00022475"/>
    </source>
</evidence>
<dbReference type="AlphaFoldDB" id="I4DAE9"/>
<dbReference type="EMBL" id="CP003639">
    <property type="protein sequence ID" value="AFM42773.1"/>
    <property type="molecule type" value="Genomic_DNA"/>
</dbReference>
<dbReference type="HOGENOM" id="CLU_060274_0_0_9"/>
<dbReference type="OrthoDB" id="1793324at2"/>
<dbReference type="Proteomes" id="UP000002892">
    <property type="component" value="Chromosome"/>
</dbReference>
<feature type="compositionally biased region" description="Polar residues" evidence="6">
    <location>
        <begin position="349"/>
        <end position="362"/>
    </location>
</feature>
<feature type="region of interest" description="Disordered" evidence="6">
    <location>
        <begin position="259"/>
        <end position="362"/>
    </location>
</feature>
<evidence type="ECO:0000256" key="6">
    <source>
        <dbReference type="SAM" id="MobiDB-lite"/>
    </source>
</evidence>
<feature type="compositionally biased region" description="Polar residues" evidence="6">
    <location>
        <begin position="259"/>
        <end position="291"/>
    </location>
</feature>
<keyword evidence="2" id="KW-1003">Cell membrane</keyword>
<evidence type="ECO:0000259" key="8">
    <source>
        <dbReference type="PROSITE" id="PS51849"/>
    </source>
</evidence>
<gene>
    <name evidence="9" type="ordered locus">Desaci_3897</name>
</gene>
<keyword evidence="4 7" id="KW-1133">Transmembrane helix</keyword>
<organism evidence="9 10">
    <name type="scientific">Desulfosporosinus acidiphilus (strain DSM 22704 / JCM 16185 / SJ4)</name>
    <dbReference type="NCBI Taxonomy" id="646529"/>
    <lineage>
        <taxon>Bacteria</taxon>
        <taxon>Bacillati</taxon>
        <taxon>Bacillota</taxon>
        <taxon>Clostridia</taxon>
        <taxon>Eubacteriales</taxon>
        <taxon>Desulfitobacteriaceae</taxon>
        <taxon>Desulfosporosinus</taxon>
    </lineage>
</organism>
<dbReference type="GO" id="GO:0005886">
    <property type="term" value="C:plasma membrane"/>
    <property type="evidence" value="ECO:0007669"/>
    <property type="project" value="UniProtKB-SubCell"/>
</dbReference>
<evidence type="ECO:0000256" key="7">
    <source>
        <dbReference type="SAM" id="Phobius"/>
    </source>
</evidence>
<sequence>MAKTRGIVMKTSKKNTILYTEYGDYLNIKTPLAAPLLGQVMEVDLPIRKAISPSFLKIASIAAMLLLVLGVSVFNIVSGVNTAVAAVVMDINNSKELLVNSDAKVLKVIDLNQGTQISPSELELQGKDIYTSVALMVDQANTQGGFKQGKKPVMASIIPLNNRQADIVDQAKLRDSIRRLMIEKNISSDLMVSTTDETTQKTAQNLGMSVNNYLVYKGLMAKGFVVNPKGSGNNNTLHMLTEANTTLNSLFPKECVTINPQSETPQETPNAMETPMTGQNMPSNGTQKASLNPSPTPSSGQSQSSSPSTSHNPSSPNMTNTSPPTGYPMPSSSPKNITPSFPIPKQDNMPASSGSESHNMMP</sequence>
<protein>
    <recommendedName>
        <fullName evidence="8">RsgI N-terminal anti-sigma domain-containing protein</fullName>
    </recommendedName>
</protein>
<dbReference type="InterPro" id="IPR055431">
    <property type="entry name" value="RsgI_M"/>
</dbReference>
<evidence type="ECO:0000256" key="5">
    <source>
        <dbReference type="ARBA" id="ARBA00023136"/>
    </source>
</evidence>
<reference evidence="9 10" key="1">
    <citation type="journal article" date="2012" name="J. Bacteriol.">
        <title>Complete genome sequences of Desulfosporosinus orientis DSM765T, Desulfosporosinus youngiae DSM17734T, Desulfosporosinus meridiei DSM13257T, and Desulfosporosinus acidiphilus DSM22704T.</title>
        <authorList>
            <person name="Pester M."/>
            <person name="Brambilla E."/>
            <person name="Alazard D."/>
            <person name="Rattei T."/>
            <person name="Weinmaier T."/>
            <person name="Han J."/>
            <person name="Lucas S."/>
            <person name="Lapidus A."/>
            <person name="Cheng J.F."/>
            <person name="Goodwin L."/>
            <person name="Pitluck S."/>
            <person name="Peters L."/>
            <person name="Ovchinnikova G."/>
            <person name="Teshima H."/>
            <person name="Detter J.C."/>
            <person name="Han C.S."/>
            <person name="Tapia R."/>
            <person name="Land M.L."/>
            <person name="Hauser L."/>
            <person name="Kyrpides N.C."/>
            <person name="Ivanova N.N."/>
            <person name="Pagani I."/>
            <person name="Huntmann M."/>
            <person name="Wei C.L."/>
            <person name="Davenport K.W."/>
            <person name="Daligault H."/>
            <person name="Chain P.S."/>
            <person name="Chen A."/>
            <person name="Mavromatis K."/>
            <person name="Markowitz V."/>
            <person name="Szeto E."/>
            <person name="Mikhailova N."/>
            <person name="Pati A."/>
            <person name="Wagner M."/>
            <person name="Woyke T."/>
            <person name="Ollivier B."/>
            <person name="Klenk H.P."/>
            <person name="Spring S."/>
            <person name="Loy A."/>
        </authorList>
    </citation>
    <scope>NUCLEOTIDE SEQUENCE [LARGE SCALE GENOMIC DNA]</scope>
    <source>
        <strain evidence="10">DSM 22704 / JCM 16185 / SJ4</strain>
    </source>
</reference>
<evidence type="ECO:0000256" key="1">
    <source>
        <dbReference type="ARBA" id="ARBA00004162"/>
    </source>
</evidence>
<dbReference type="PROSITE" id="PS51849">
    <property type="entry name" value="RSGI_N"/>
    <property type="match status" value="1"/>
</dbReference>
<dbReference type="Pfam" id="PF23750">
    <property type="entry name" value="RsgI_M"/>
    <property type="match status" value="1"/>
</dbReference>
<feature type="transmembrane region" description="Helical" evidence="7">
    <location>
        <begin position="55"/>
        <end position="77"/>
    </location>
</feature>
<evidence type="ECO:0000313" key="10">
    <source>
        <dbReference type="Proteomes" id="UP000002892"/>
    </source>
</evidence>
<dbReference type="STRING" id="646529.Desaci_3897"/>
<evidence type="ECO:0000256" key="4">
    <source>
        <dbReference type="ARBA" id="ARBA00022989"/>
    </source>
</evidence>
<evidence type="ECO:0000313" key="9">
    <source>
        <dbReference type="EMBL" id="AFM42773.1"/>
    </source>
</evidence>
<feature type="domain" description="RsgI N-terminal anti-sigma" evidence="8">
    <location>
        <begin position="4"/>
        <end position="52"/>
    </location>
</feature>
<evidence type="ECO:0000256" key="3">
    <source>
        <dbReference type="ARBA" id="ARBA00022692"/>
    </source>
</evidence>
<keyword evidence="5 7" id="KW-0472">Membrane</keyword>
<dbReference type="Pfam" id="PF12791">
    <property type="entry name" value="RsgI_N"/>
    <property type="match status" value="1"/>
</dbReference>
<dbReference type="InterPro" id="IPR024449">
    <property type="entry name" value="Anti-sigma_RsgI_N"/>
</dbReference>
<dbReference type="RefSeq" id="WP_014828760.1">
    <property type="nucleotide sequence ID" value="NC_018068.1"/>
</dbReference>
<dbReference type="eggNOG" id="COG5183">
    <property type="taxonomic scope" value="Bacteria"/>
</dbReference>
<proteinExistence type="predicted"/>
<keyword evidence="10" id="KW-1185">Reference proteome</keyword>
<accession>I4DAE9</accession>